<evidence type="ECO:0000313" key="5">
    <source>
        <dbReference type="EMBL" id="WXB12438.1"/>
    </source>
</evidence>
<dbReference type="PANTHER" id="PTHR11010:SF38">
    <property type="entry name" value="LYSOSOMAL PRO-X CARBOXYPEPTIDASE"/>
    <property type="match status" value="1"/>
</dbReference>
<sequence>MRSYVAYTAVSLFLLGAAGCSGDPTNSAASNDPGASESQLEASKAVDILDRLKAIPDFTSVQEVAPGQVANARKFIIKISQPLDHSRPLGGRFEQRFALWHVSEQAPVVLYSGGYELREILSDVQPVIKSNQISMEYRYYGESVPSPLTPDQWKYLTVEQSAHDFHHVVSLLKSIYAGKWISHGRSKGGMTQIAYRTFYPEDVDGTVAIVTPLQTEFMGPRYPEWFRSLESRFPQCTANKVGFEREVLKRRDVIAKKTLAEAKEAGETFTKLPIQKAIELGIKDFHFGFYLGANPLTDCNDFVGASATDDELYAAYDNWVGKFSYSDQGIQRYDPRAYIYQGCAEMGIYQIDETPLADLLRYPKEQPFCYFLPDGTNPTYNPLSSRLTVHYLKSEAQRMVFVYGSTDAWSGQSVQYPGVEDAHKFWITEGPSTGHVVHFTSLKGADWTKASTRVQTWAGLLPGATAATAAPEAVAPKAEIGAASADEEVLWPPKLYFRNRARKNAH</sequence>
<evidence type="ECO:0000313" key="6">
    <source>
        <dbReference type="Proteomes" id="UP001370348"/>
    </source>
</evidence>
<keyword evidence="2 4" id="KW-0732">Signal</keyword>
<dbReference type="EMBL" id="CP089984">
    <property type="protein sequence ID" value="WXB12438.1"/>
    <property type="molecule type" value="Genomic_DNA"/>
</dbReference>
<dbReference type="InterPro" id="IPR008761">
    <property type="entry name" value="Peptidase_S37"/>
</dbReference>
<dbReference type="Pfam" id="PF05576">
    <property type="entry name" value="Peptidase_S37"/>
    <property type="match status" value="1"/>
</dbReference>
<keyword evidence="6" id="KW-1185">Reference proteome</keyword>
<feature type="signal peptide" evidence="4">
    <location>
        <begin position="1"/>
        <end position="22"/>
    </location>
</feature>
<evidence type="ECO:0000256" key="4">
    <source>
        <dbReference type="SAM" id="SignalP"/>
    </source>
</evidence>
<dbReference type="InterPro" id="IPR029058">
    <property type="entry name" value="AB_hydrolase_fold"/>
</dbReference>
<accession>A0ABZ2LNF6</accession>
<protein>
    <recommendedName>
        <fullName evidence="7">Secreted tripeptidyl aminopeptidase</fullName>
    </recommendedName>
</protein>
<dbReference type="Gene3D" id="3.40.50.1820">
    <property type="entry name" value="alpha/beta hydrolase"/>
    <property type="match status" value="1"/>
</dbReference>
<name>A0ABZ2LNF6_9BACT</name>
<dbReference type="PROSITE" id="PS51257">
    <property type="entry name" value="PROKAR_LIPOPROTEIN"/>
    <property type="match status" value="1"/>
</dbReference>
<reference evidence="5 6" key="1">
    <citation type="submission" date="2021-12" db="EMBL/GenBank/DDBJ databases">
        <title>Discovery of the Pendulisporaceae a myxobacterial family with distinct sporulation behavior and unique specialized metabolism.</title>
        <authorList>
            <person name="Garcia R."/>
            <person name="Popoff A."/>
            <person name="Bader C.D."/>
            <person name="Loehr J."/>
            <person name="Walesch S."/>
            <person name="Walt C."/>
            <person name="Boldt J."/>
            <person name="Bunk B."/>
            <person name="Haeckl F.J.F.P.J."/>
            <person name="Gunesch A.P."/>
            <person name="Birkelbach J."/>
            <person name="Nuebel U."/>
            <person name="Pietschmann T."/>
            <person name="Bach T."/>
            <person name="Mueller R."/>
        </authorList>
    </citation>
    <scope>NUCLEOTIDE SEQUENCE [LARGE SCALE GENOMIC DNA]</scope>
    <source>
        <strain evidence="5 6">MSr11954</strain>
    </source>
</reference>
<proteinExistence type="predicted"/>
<organism evidence="5 6">
    <name type="scientific">Pendulispora albinea</name>
    <dbReference type="NCBI Taxonomy" id="2741071"/>
    <lineage>
        <taxon>Bacteria</taxon>
        <taxon>Pseudomonadati</taxon>
        <taxon>Myxococcota</taxon>
        <taxon>Myxococcia</taxon>
        <taxon>Myxococcales</taxon>
        <taxon>Sorangiineae</taxon>
        <taxon>Pendulisporaceae</taxon>
        <taxon>Pendulispora</taxon>
    </lineage>
</organism>
<dbReference type="RefSeq" id="WP_394822060.1">
    <property type="nucleotide sequence ID" value="NZ_CP089984.1"/>
</dbReference>
<evidence type="ECO:0000256" key="3">
    <source>
        <dbReference type="ARBA" id="ARBA00022801"/>
    </source>
</evidence>
<keyword evidence="1" id="KW-0645">Protease</keyword>
<gene>
    <name evidence="5" type="ORF">LZC94_31895</name>
</gene>
<feature type="chain" id="PRO_5046488992" description="Secreted tripeptidyl aminopeptidase" evidence="4">
    <location>
        <begin position="23"/>
        <end position="506"/>
    </location>
</feature>
<dbReference type="Proteomes" id="UP001370348">
    <property type="component" value="Chromosome"/>
</dbReference>
<evidence type="ECO:0000256" key="2">
    <source>
        <dbReference type="ARBA" id="ARBA00022729"/>
    </source>
</evidence>
<keyword evidence="3" id="KW-0378">Hydrolase</keyword>
<evidence type="ECO:0008006" key="7">
    <source>
        <dbReference type="Google" id="ProtNLM"/>
    </source>
</evidence>
<dbReference type="PANTHER" id="PTHR11010">
    <property type="entry name" value="PROTEASE S28 PRO-X CARBOXYPEPTIDASE-RELATED"/>
    <property type="match status" value="1"/>
</dbReference>
<evidence type="ECO:0000256" key="1">
    <source>
        <dbReference type="ARBA" id="ARBA00022670"/>
    </source>
</evidence>
<dbReference type="SUPFAM" id="SSF53474">
    <property type="entry name" value="alpha/beta-Hydrolases"/>
    <property type="match status" value="1"/>
</dbReference>